<keyword evidence="2" id="KW-1185">Reference proteome</keyword>
<name>A0ACB7RXZ7_HYAAI</name>
<accession>A0ACB7RXZ7</accession>
<proteinExistence type="predicted"/>
<gene>
    <name evidence="1" type="ORF">HPB50_004544</name>
</gene>
<evidence type="ECO:0000313" key="1">
    <source>
        <dbReference type="EMBL" id="KAH6927493.1"/>
    </source>
</evidence>
<evidence type="ECO:0000313" key="2">
    <source>
        <dbReference type="Proteomes" id="UP000821845"/>
    </source>
</evidence>
<dbReference type="Proteomes" id="UP000821845">
    <property type="component" value="Chromosome 6"/>
</dbReference>
<reference evidence="1" key="1">
    <citation type="submission" date="2020-05" db="EMBL/GenBank/DDBJ databases">
        <title>Large-scale comparative analyses of tick genomes elucidate their genetic diversity and vector capacities.</title>
        <authorList>
            <person name="Jia N."/>
            <person name="Wang J."/>
            <person name="Shi W."/>
            <person name="Du L."/>
            <person name="Sun Y."/>
            <person name="Zhan W."/>
            <person name="Jiang J."/>
            <person name="Wang Q."/>
            <person name="Zhang B."/>
            <person name="Ji P."/>
            <person name="Sakyi L.B."/>
            <person name="Cui X."/>
            <person name="Yuan T."/>
            <person name="Jiang B."/>
            <person name="Yang W."/>
            <person name="Lam T.T.-Y."/>
            <person name="Chang Q."/>
            <person name="Ding S."/>
            <person name="Wang X."/>
            <person name="Zhu J."/>
            <person name="Ruan X."/>
            <person name="Zhao L."/>
            <person name="Wei J."/>
            <person name="Que T."/>
            <person name="Du C."/>
            <person name="Cheng J."/>
            <person name="Dai P."/>
            <person name="Han X."/>
            <person name="Huang E."/>
            <person name="Gao Y."/>
            <person name="Liu J."/>
            <person name="Shao H."/>
            <person name="Ye R."/>
            <person name="Li L."/>
            <person name="Wei W."/>
            <person name="Wang X."/>
            <person name="Wang C."/>
            <person name="Yang T."/>
            <person name="Huo Q."/>
            <person name="Li W."/>
            <person name="Guo W."/>
            <person name="Chen H."/>
            <person name="Zhou L."/>
            <person name="Ni X."/>
            <person name="Tian J."/>
            <person name="Zhou Y."/>
            <person name="Sheng Y."/>
            <person name="Liu T."/>
            <person name="Pan Y."/>
            <person name="Xia L."/>
            <person name="Li J."/>
            <person name="Zhao F."/>
            <person name="Cao W."/>
        </authorList>
    </citation>
    <scope>NUCLEOTIDE SEQUENCE</scope>
    <source>
        <strain evidence="1">Hyas-2018</strain>
    </source>
</reference>
<comment type="caution">
    <text evidence="1">The sequence shown here is derived from an EMBL/GenBank/DDBJ whole genome shotgun (WGS) entry which is preliminary data.</text>
</comment>
<protein>
    <submittedName>
        <fullName evidence="1">Uncharacterized protein</fullName>
    </submittedName>
</protein>
<sequence>MAAVSTLWLARTRDALTRASALSDTRTGRIFHKTRSRPLRSSFLSIEKPQPPRRCRELFVCGREQLGQASRSGPSSSVTQKHLERLGAGIPVEALAVVRQWAARVCPLDGCPL</sequence>
<organism evidence="1 2">
    <name type="scientific">Hyalomma asiaticum</name>
    <name type="common">Tick</name>
    <dbReference type="NCBI Taxonomy" id="266040"/>
    <lineage>
        <taxon>Eukaryota</taxon>
        <taxon>Metazoa</taxon>
        <taxon>Ecdysozoa</taxon>
        <taxon>Arthropoda</taxon>
        <taxon>Chelicerata</taxon>
        <taxon>Arachnida</taxon>
        <taxon>Acari</taxon>
        <taxon>Parasitiformes</taxon>
        <taxon>Ixodida</taxon>
        <taxon>Ixodoidea</taxon>
        <taxon>Ixodidae</taxon>
        <taxon>Hyalomminae</taxon>
        <taxon>Hyalomma</taxon>
    </lineage>
</organism>
<dbReference type="EMBL" id="CM023486">
    <property type="protein sequence ID" value="KAH6927493.1"/>
    <property type="molecule type" value="Genomic_DNA"/>
</dbReference>